<evidence type="ECO:0000256" key="11">
    <source>
        <dbReference type="SAM" id="Phobius"/>
    </source>
</evidence>
<evidence type="ECO:0000256" key="3">
    <source>
        <dbReference type="ARBA" id="ARBA00022729"/>
    </source>
</evidence>
<dbReference type="InterPro" id="IPR036772">
    <property type="entry name" value="SRCR-like_dom_sf"/>
</dbReference>
<feature type="domain" description="SRCR" evidence="13">
    <location>
        <begin position="509"/>
        <end position="624"/>
    </location>
</feature>
<evidence type="ECO:0000256" key="8">
    <source>
        <dbReference type="ARBA" id="ARBA00023180"/>
    </source>
</evidence>
<keyword evidence="6 11" id="KW-0472">Membrane</keyword>
<feature type="domain" description="SRCR" evidence="13">
    <location>
        <begin position="305"/>
        <end position="400"/>
    </location>
</feature>
<feature type="transmembrane region" description="Helical" evidence="11">
    <location>
        <begin position="1106"/>
        <end position="1131"/>
    </location>
</feature>
<evidence type="ECO:0000256" key="1">
    <source>
        <dbReference type="ARBA" id="ARBA00004167"/>
    </source>
</evidence>
<keyword evidence="4" id="KW-0677">Repeat</keyword>
<feature type="signal peptide" evidence="12">
    <location>
        <begin position="1"/>
        <end position="15"/>
    </location>
</feature>
<feature type="domain" description="SRCR" evidence="13">
    <location>
        <begin position="29"/>
        <end position="129"/>
    </location>
</feature>
<evidence type="ECO:0000259" key="13">
    <source>
        <dbReference type="PROSITE" id="PS50287"/>
    </source>
</evidence>
<feature type="domain" description="SRCR" evidence="13">
    <location>
        <begin position="629"/>
        <end position="704"/>
    </location>
</feature>
<evidence type="ECO:0000256" key="2">
    <source>
        <dbReference type="ARBA" id="ARBA00022692"/>
    </source>
</evidence>
<feature type="domain" description="SRCR" evidence="13">
    <location>
        <begin position="132"/>
        <end position="236"/>
    </location>
</feature>
<evidence type="ECO:0000256" key="9">
    <source>
        <dbReference type="PROSITE-ProRule" id="PRU00196"/>
    </source>
</evidence>
<protein>
    <recommendedName>
        <fullName evidence="13">SRCR domain-containing protein</fullName>
    </recommendedName>
</protein>
<reference evidence="14 15" key="1">
    <citation type="submission" date="2021-04" db="EMBL/GenBank/DDBJ databases">
        <authorList>
            <consortium name="Wellcome Sanger Institute Data Sharing"/>
        </authorList>
    </citation>
    <scope>NUCLEOTIDE SEQUENCE [LARGE SCALE GENOMIC DNA]</scope>
</reference>
<dbReference type="PRINTS" id="PR00258">
    <property type="entry name" value="SPERACTRCPTR"/>
</dbReference>
<dbReference type="PANTHER" id="PTHR48071">
    <property type="entry name" value="SRCR DOMAIN-CONTAINING PROTEIN"/>
    <property type="match status" value="1"/>
</dbReference>
<feature type="disulfide bond" evidence="9">
    <location>
        <begin position="1062"/>
        <end position="1072"/>
    </location>
</feature>
<feature type="region of interest" description="Disordered" evidence="10">
    <location>
        <begin position="1201"/>
        <end position="1230"/>
    </location>
</feature>
<feature type="disulfide bond" evidence="9">
    <location>
        <begin position="966"/>
        <end position="976"/>
    </location>
</feature>
<keyword evidence="2 11" id="KW-0812">Transmembrane</keyword>
<feature type="compositionally biased region" description="Basic and acidic residues" evidence="10">
    <location>
        <begin position="1220"/>
        <end position="1230"/>
    </location>
</feature>
<comment type="caution">
    <text evidence="9">Lacks conserved residue(s) required for the propagation of feature annotation.</text>
</comment>
<dbReference type="SMART" id="SM00202">
    <property type="entry name" value="SR"/>
    <property type="match status" value="5"/>
</dbReference>
<dbReference type="GeneTree" id="ENSGT00940000163299"/>
<feature type="domain" description="SRCR" evidence="13">
    <location>
        <begin position="709"/>
        <end position="807"/>
    </location>
</feature>
<feature type="disulfide bond" evidence="9">
    <location>
        <begin position="67"/>
        <end position="128"/>
    </location>
</feature>
<comment type="subcellular location">
    <subcellularLocation>
        <location evidence="1">Membrane</location>
        <topology evidence="1">Single-pass membrane protein</topology>
    </subcellularLocation>
</comment>
<proteinExistence type="predicted"/>
<evidence type="ECO:0000313" key="14">
    <source>
        <dbReference type="Ensembl" id="ENSATEP00000072365.1"/>
    </source>
</evidence>
<evidence type="ECO:0000256" key="6">
    <source>
        <dbReference type="ARBA" id="ARBA00023136"/>
    </source>
</evidence>
<evidence type="ECO:0000256" key="12">
    <source>
        <dbReference type="SAM" id="SignalP"/>
    </source>
</evidence>
<dbReference type="SUPFAM" id="SSF56487">
    <property type="entry name" value="SRCR-like"/>
    <property type="match status" value="10"/>
</dbReference>
<accession>A0AAQ6I8T3</accession>
<dbReference type="GO" id="GO:0005615">
    <property type="term" value="C:extracellular space"/>
    <property type="evidence" value="ECO:0007669"/>
    <property type="project" value="TreeGrafter"/>
</dbReference>
<dbReference type="Ensembl" id="ENSATET00000078714.1">
    <property type="protein sequence ID" value="ENSATEP00000072365.1"/>
    <property type="gene ID" value="ENSATEG00000001701.3"/>
</dbReference>
<feature type="domain" description="SRCR" evidence="13">
    <location>
        <begin position="922"/>
        <end position="993"/>
    </location>
</feature>
<name>A0AAQ6I8T3_ANATE</name>
<dbReference type="InterPro" id="IPR001190">
    <property type="entry name" value="SRCR"/>
</dbReference>
<sequence>MWFLILFVYIGFTQQVILQQATYSGQNRVILKGGKDPCEGHIKIYHKNKWGYAGDTGWSKSTEEVVCRSTHCGKPVEGSTEDILMNEDVPVWLNEMVCNGNESHLWDCSPPGWGISVYRKDTVKKITCSDRIKMSLDGFQCAGAVQFSTDGGTRLGYLCADNWGKKEADRLCESLNCGKHKEIPQQNWMDWKGFKEPNSKKMTIKCSDIESEIDNLWQCVTQESPTCQRPASVICQGYERIQLSGDPSNVCSGWLEKEENDKWERKNIKTSPDVRCQQMHCGMQKNTSTQGNNETHLTCTDTVKVLLMDGNLESNCYGTVHIKRNDSNYPVCASNWSEKEGNVVCKELKCGKVISTEKKSGPASGIMDNVKCSGSESSLWHCMANRGNTAKCSTAYVICEKSISVRLKDGPGKCAGRVEIQYEGRWKQVNKEEWKDENSKSVCREVKCGDSSNTKRDEKFIQGSGDFLSKKVNCKTGTSHIADCIGENSATPSMEKKEAVGITCEEHMLVFLEGTTSCSGMVGIEHGNKTYWLSGSNETWNNETANLVCQQKHCGNVVSFNVTRAKESQDVTSLNCSSTSKSLFDCERDTVPSGYNNTIATVTCSGNITIKLSNRCWGDVIVCADGKCGGVCANAWTDSQSKMLCKDLKCGDKILSPSNRLQSVEVIFKSLHATSHTTKLSQCNFVPNNESHTCERNSAKVVCSGSVKPRFPISRDKCSGNVEVSYEGKWLPVCQSALNNNQAKRIICNELNCGDDVSKIKTTNYFGPKPAEGAISQIQCGENDSKLRACYITSSKDACPLAALQCSNWTKVKLSDTCSGAVFVHTDNDKNTVSSENWGQSEGNRLCKDLECGESSKVYNSSQSMSLWNSTFKCENNPGNIWACEKNILPTQKERLSIECKDKPSVTLSDTCNGMVMMNGISVCSTNWNDEYSHLVCQEQMCSNAIYGSISFKEPKPNAEYWHVMCEDYHDKLGQCKRYKAKCDKKLVAISCVKNVKFNTARKCGGQIKVNYQDNKWEYICPMKFSPELMKKLCHHFGCGDYNVSIPAEETNKVTLRTSLECTEDHMDIRHCVSTKPCGEVKPAEIYCNGYVPPPPKPPVTPGPPIIPIILGLGVALILVILIVIFVRIYMIKKARNAAKFPATMLSQNEMEFESGEFEDLKANEMDDFSRGRFRSDAEFVTENDAQSASSVPYDDIDEVTESQPLTSQATTAVASGGDFIHEDRSAGKF</sequence>
<feature type="compositionally biased region" description="Polar residues" evidence="10">
    <location>
        <begin position="1202"/>
        <end position="1214"/>
    </location>
</feature>
<keyword evidence="15" id="KW-1185">Reference proteome</keyword>
<feature type="disulfide bond" evidence="9">
    <location>
        <begin position="474"/>
        <end position="484"/>
    </location>
</feature>
<keyword evidence="7 9" id="KW-1015">Disulfide bond</keyword>
<organism evidence="14 15">
    <name type="scientific">Anabas testudineus</name>
    <name type="common">Climbing perch</name>
    <name type="synonym">Anthias testudineus</name>
    <dbReference type="NCBI Taxonomy" id="64144"/>
    <lineage>
        <taxon>Eukaryota</taxon>
        <taxon>Metazoa</taxon>
        <taxon>Chordata</taxon>
        <taxon>Craniata</taxon>
        <taxon>Vertebrata</taxon>
        <taxon>Euteleostomi</taxon>
        <taxon>Actinopterygii</taxon>
        <taxon>Neopterygii</taxon>
        <taxon>Teleostei</taxon>
        <taxon>Neoteleostei</taxon>
        <taxon>Acanthomorphata</taxon>
        <taxon>Anabantaria</taxon>
        <taxon>Anabantiformes</taxon>
        <taxon>Anabantoidei</taxon>
        <taxon>Anabantidae</taxon>
        <taxon>Anabas</taxon>
    </lineage>
</organism>
<dbReference type="Gene3D" id="3.10.250.10">
    <property type="entry name" value="SRCR-like domain"/>
    <property type="match status" value="9"/>
</dbReference>
<feature type="disulfide bond" evidence="9">
    <location>
        <begin position="576"/>
        <end position="586"/>
    </location>
</feature>
<dbReference type="GO" id="GO:0005886">
    <property type="term" value="C:plasma membrane"/>
    <property type="evidence" value="ECO:0007669"/>
    <property type="project" value="TreeGrafter"/>
</dbReference>
<dbReference type="GO" id="GO:0031638">
    <property type="term" value="P:zymogen activation"/>
    <property type="evidence" value="ECO:0007669"/>
    <property type="project" value="TreeGrafter"/>
</dbReference>
<dbReference type="PANTHER" id="PTHR48071:SF25">
    <property type="entry name" value="SCAVENGER RECEPTOR CYSTEINE-RICH TYPE 1 PROTEIN M160-LIKE ISOFORM X1"/>
    <property type="match status" value="1"/>
</dbReference>
<dbReference type="Proteomes" id="UP000265040">
    <property type="component" value="Chromosome 7"/>
</dbReference>
<keyword evidence="3 12" id="KW-0732">Signal</keyword>
<feature type="domain" description="SRCR" evidence="13">
    <location>
        <begin position="405"/>
        <end position="505"/>
    </location>
</feature>
<feature type="domain" description="SRCR" evidence="13">
    <location>
        <begin position="804"/>
        <end position="913"/>
    </location>
</feature>
<evidence type="ECO:0000256" key="4">
    <source>
        <dbReference type="ARBA" id="ARBA00022737"/>
    </source>
</evidence>
<feature type="chain" id="PRO_5043568775" description="SRCR domain-containing protein" evidence="12">
    <location>
        <begin position="16"/>
        <end position="1230"/>
    </location>
</feature>
<dbReference type="PROSITE" id="PS50287">
    <property type="entry name" value="SRCR_2"/>
    <property type="match status" value="10"/>
</dbReference>
<dbReference type="Pfam" id="PF00530">
    <property type="entry name" value="SRCR"/>
    <property type="match status" value="8"/>
</dbReference>
<keyword evidence="5 11" id="KW-1133">Transmembrane helix</keyword>
<feature type="disulfide bond" evidence="9">
    <location>
        <begin position="98"/>
        <end position="108"/>
    </location>
</feature>
<evidence type="ECO:0000313" key="15">
    <source>
        <dbReference type="Proteomes" id="UP000265040"/>
    </source>
</evidence>
<feature type="disulfide bond" evidence="9">
    <location>
        <begin position="874"/>
        <end position="884"/>
    </location>
</feature>
<feature type="domain" description="SRCR" evidence="13">
    <location>
        <begin position="993"/>
        <end position="1089"/>
    </location>
</feature>
<evidence type="ECO:0000256" key="5">
    <source>
        <dbReference type="ARBA" id="ARBA00022989"/>
    </source>
</evidence>
<dbReference type="GO" id="GO:0004252">
    <property type="term" value="F:serine-type endopeptidase activity"/>
    <property type="evidence" value="ECO:0007669"/>
    <property type="project" value="TreeGrafter"/>
</dbReference>
<feature type="disulfide bond" evidence="9">
    <location>
        <begin position="372"/>
        <end position="382"/>
    </location>
</feature>
<reference evidence="14" key="2">
    <citation type="submission" date="2025-08" db="UniProtKB">
        <authorList>
            <consortium name="Ensembl"/>
        </authorList>
    </citation>
    <scope>IDENTIFICATION</scope>
</reference>
<evidence type="ECO:0000256" key="10">
    <source>
        <dbReference type="SAM" id="MobiDB-lite"/>
    </source>
</evidence>
<keyword evidence="8" id="KW-0325">Glycoprotein</keyword>
<dbReference type="AlphaFoldDB" id="A0AAQ6I8T3"/>
<evidence type="ECO:0000256" key="7">
    <source>
        <dbReference type="ARBA" id="ARBA00023157"/>
    </source>
</evidence>
<dbReference type="FunFam" id="3.10.250.10:FF:000016">
    <property type="entry name" value="Scavenger receptor cysteine-rich protein type 12"/>
    <property type="match status" value="3"/>
</dbReference>
<feature type="disulfide bond" evidence="9">
    <location>
        <begin position="443"/>
        <end position="504"/>
    </location>
</feature>
<reference evidence="14" key="3">
    <citation type="submission" date="2025-09" db="UniProtKB">
        <authorList>
            <consortium name="Ensembl"/>
        </authorList>
    </citation>
    <scope>IDENTIFICATION</scope>
</reference>
<feature type="disulfide bond" evidence="9">
    <location>
        <begin position="780"/>
        <end position="790"/>
    </location>
</feature>